<organism evidence="5 6">
    <name type="scientific">Caenorhabditis tropicalis</name>
    <dbReference type="NCBI Taxonomy" id="1561998"/>
    <lineage>
        <taxon>Eukaryota</taxon>
        <taxon>Metazoa</taxon>
        <taxon>Ecdysozoa</taxon>
        <taxon>Nematoda</taxon>
        <taxon>Chromadorea</taxon>
        <taxon>Rhabditida</taxon>
        <taxon>Rhabditina</taxon>
        <taxon>Rhabditomorpha</taxon>
        <taxon>Rhabditoidea</taxon>
        <taxon>Rhabditidae</taxon>
        <taxon>Peloderinae</taxon>
        <taxon>Caenorhabditis</taxon>
    </lineage>
</organism>
<keyword evidence="1" id="KW-1015">Disulfide bond</keyword>
<dbReference type="SUPFAM" id="SSF57424">
    <property type="entry name" value="LDL receptor-like module"/>
    <property type="match status" value="1"/>
</dbReference>
<dbReference type="WBParaSite" id="Csp11.Scaffold626.g6417.t1">
    <property type="protein sequence ID" value="Csp11.Scaffold626.g6417.t1"/>
    <property type="gene ID" value="Csp11.Scaffold626.g6417"/>
</dbReference>
<dbReference type="GO" id="GO:0043410">
    <property type="term" value="P:positive regulation of MAPK cascade"/>
    <property type="evidence" value="ECO:0007669"/>
    <property type="project" value="TreeGrafter"/>
</dbReference>
<dbReference type="InterPro" id="IPR002172">
    <property type="entry name" value="LDrepeatLR_classA_rpt"/>
</dbReference>
<evidence type="ECO:0000256" key="4">
    <source>
        <dbReference type="SAM" id="SignalP"/>
    </source>
</evidence>
<dbReference type="Gene3D" id="2.40.128.620">
    <property type="match status" value="1"/>
</dbReference>
<keyword evidence="5" id="KW-1185">Reference proteome</keyword>
<dbReference type="GO" id="GO:0043195">
    <property type="term" value="C:terminal bouton"/>
    <property type="evidence" value="ECO:0007669"/>
    <property type="project" value="TreeGrafter"/>
</dbReference>
<keyword evidence="4" id="KW-0732">Signal</keyword>
<dbReference type="Proteomes" id="UP000095282">
    <property type="component" value="Unplaced"/>
</dbReference>
<dbReference type="InterPro" id="IPR036055">
    <property type="entry name" value="LDL_receptor-like_sf"/>
</dbReference>
<dbReference type="eggNOG" id="ENOG502TIRD">
    <property type="taxonomic scope" value="Eukaryota"/>
</dbReference>
<feature type="region of interest" description="Disordered" evidence="3">
    <location>
        <begin position="168"/>
        <end position="243"/>
    </location>
</feature>
<evidence type="ECO:0000313" key="5">
    <source>
        <dbReference type="Proteomes" id="UP000095282"/>
    </source>
</evidence>
<dbReference type="PROSITE" id="PS50068">
    <property type="entry name" value="LDLRA_2"/>
    <property type="match status" value="1"/>
</dbReference>
<feature type="compositionally biased region" description="Acidic residues" evidence="3">
    <location>
        <begin position="193"/>
        <end position="208"/>
    </location>
</feature>
<comment type="caution">
    <text evidence="2">Lacks conserved residue(s) required for the propagation of feature annotation.</text>
</comment>
<evidence type="ECO:0000256" key="3">
    <source>
        <dbReference type="SAM" id="MobiDB-lite"/>
    </source>
</evidence>
<dbReference type="STRING" id="1561998.A0A1I7TJ25"/>
<protein>
    <submittedName>
        <fullName evidence="6">Uncharacterized protein</fullName>
    </submittedName>
</protein>
<dbReference type="CDD" id="cd00112">
    <property type="entry name" value="LDLa"/>
    <property type="match status" value="1"/>
</dbReference>
<dbReference type="GO" id="GO:0030297">
    <property type="term" value="F:transmembrane receptor protein tyrosine kinase activator activity"/>
    <property type="evidence" value="ECO:0007669"/>
    <property type="project" value="TreeGrafter"/>
</dbReference>
<feature type="signal peptide" evidence="4">
    <location>
        <begin position="1"/>
        <end position="19"/>
    </location>
</feature>
<feature type="chain" id="PRO_5009307618" evidence="4">
    <location>
        <begin position="20"/>
        <end position="257"/>
    </location>
</feature>
<evidence type="ECO:0000256" key="2">
    <source>
        <dbReference type="PROSITE-ProRule" id="PRU00124"/>
    </source>
</evidence>
<dbReference type="PANTHER" id="PTHR21105">
    <property type="entry name" value="GH16255P"/>
    <property type="match status" value="1"/>
</dbReference>
<evidence type="ECO:0000313" key="6">
    <source>
        <dbReference type="WBParaSite" id="Csp11.Scaffold626.g6417.t1"/>
    </source>
</evidence>
<accession>A0A1I7TJ25</accession>
<reference evidence="6" key="1">
    <citation type="submission" date="2016-11" db="UniProtKB">
        <authorList>
            <consortium name="WormBaseParasite"/>
        </authorList>
    </citation>
    <scope>IDENTIFICATION</scope>
</reference>
<proteinExistence type="predicted"/>
<feature type="compositionally biased region" description="Basic and acidic residues" evidence="3">
    <location>
        <begin position="209"/>
        <end position="227"/>
    </location>
</feature>
<evidence type="ECO:0000256" key="1">
    <source>
        <dbReference type="ARBA" id="ARBA00023157"/>
    </source>
</evidence>
<sequence length="257" mass="29906">MCRWFSIFVLPYFVCVIWAQEQEGKNSLTRPIHPRRHKRAEQVHAPVVFKNPFVLWTNDPQCKVVDRIGMACPKKNPHEKTKCIEMHEVCDDHQDCPGGEDEDAHFCMFKKLEDAEIRRIKDEIYVLAQYKGDRAPTYRDIVVSNDVSAPHSSIKQPLRDRIYQTNDALGPLGKSKMYQNAENEEDPNKSVEGSEEESEEEEEEDEEDIAQREADRRATERREEARRRATAAAASAQHAKRRRSYRHLLQLEAANFI</sequence>
<dbReference type="AlphaFoldDB" id="A0A1I7TJ25"/>
<name>A0A1I7TJ25_9PELO</name>
<dbReference type="PANTHER" id="PTHR21105:SF1">
    <property type="entry name" value="SECRETED PROTEIN"/>
    <property type="match status" value="1"/>
</dbReference>